<gene>
    <name evidence="11" type="ORF">SteCoe_2486</name>
</gene>
<feature type="domain" description="AGC-kinase C-terminal" evidence="10">
    <location>
        <begin position="381"/>
        <end position="446"/>
    </location>
</feature>
<keyword evidence="4 7" id="KW-0547">Nucleotide-binding</keyword>
<organism evidence="11 12">
    <name type="scientific">Stentor coeruleus</name>
    <dbReference type="NCBI Taxonomy" id="5963"/>
    <lineage>
        <taxon>Eukaryota</taxon>
        <taxon>Sar</taxon>
        <taxon>Alveolata</taxon>
        <taxon>Ciliophora</taxon>
        <taxon>Postciliodesmatophora</taxon>
        <taxon>Heterotrichea</taxon>
        <taxon>Heterotrichida</taxon>
        <taxon>Stentoridae</taxon>
        <taxon>Stentor</taxon>
    </lineage>
</organism>
<evidence type="ECO:0008006" key="13">
    <source>
        <dbReference type="Google" id="ProtNLM"/>
    </source>
</evidence>
<dbReference type="FunFam" id="3.30.200.20:FF:000042">
    <property type="entry name" value="Aurora kinase A"/>
    <property type="match status" value="1"/>
</dbReference>
<dbReference type="PROSITE" id="PS51285">
    <property type="entry name" value="AGC_KINASE_CTER"/>
    <property type="match status" value="1"/>
</dbReference>
<dbReference type="InterPro" id="IPR045270">
    <property type="entry name" value="STKc_AGC"/>
</dbReference>
<dbReference type="InterPro" id="IPR017441">
    <property type="entry name" value="Protein_kinase_ATP_BS"/>
</dbReference>
<dbReference type="PROSITE" id="PS50011">
    <property type="entry name" value="PROTEIN_KINASE_DOM"/>
    <property type="match status" value="1"/>
</dbReference>
<feature type="binding site" evidence="7">
    <location>
        <position position="162"/>
    </location>
    <ligand>
        <name>ATP</name>
        <dbReference type="ChEBI" id="CHEBI:30616"/>
    </ligand>
</feature>
<evidence type="ECO:0000256" key="7">
    <source>
        <dbReference type="PROSITE-ProRule" id="PRU10141"/>
    </source>
</evidence>
<evidence type="ECO:0000313" key="11">
    <source>
        <dbReference type="EMBL" id="OMJ94430.1"/>
    </source>
</evidence>
<feature type="domain" description="Protein kinase" evidence="9">
    <location>
        <begin position="124"/>
        <end position="380"/>
    </location>
</feature>
<reference evidence="11 12" key="1">
    <citation type="submission" date="2016-11" db="EMBL/GenBank/DDBJ databases">
        <title>The macronuclear genome of Stentor coeruleus: a giant cell with tiny introns.</title>
        <authorList>
            <person name="Slabodnick M."/>
            <person name="Ruby J.G."/>
            <person name="Reiff S.B."/>
            <person name="Swart E.C."/>
            <person name="Gosai S."/>
            <person name="Prabakaran S."/>
            <person name="Witkowska E."/>
            <person name="Larue G.E."/>
            <person name="Fisher S."/>
            <person name="Freeman R.M."/>
            <person name="Gunawardena J."/>
            <person name="Chu W."/>
            <person name="Stover N.A."/>
            <person name="Gregory B.D."/>
            <person name="Nowacki M."/>
            <person name="Derisi J."/>
            <person name="Roy S.W."/>
            <person name="Marshall W.F."/>
            <person name="Sood P."/>
        </authorList>
    </citation>
    <scope>NUCLEOTIDE SEQUENCE [LARGE SCALE GENOMIC DNA]</scope>
    <source>
        <strain evidence="11">WM001</strain>
    </source>
</reference>
<dbReference type="Gene3D" id="3.30.200.20">
    <property type="entry name" value="Phosphorylase Kinase, domain 1"/>
    <property type="match status" value="1"/>
</dbReference>
<name>A0A1R2CZN1_9CILI</name>
<evidence type="ECO:0000256" key="3">
    <source>
        <dbReference type="ARBA" id="ARBA00022679"/>
    </source>
</evidence>
<keyword evidence="6 7" id="KW-0067">ATP-binding</keyword>
<evidence type="ECO:0000256" key="5">
    <source>
        <dbReference type="ARBA" id="ARBA00022777"/>
    </source>
</evidence>
<dbReference type="OrthoDB" id="413209at2759"/>
<evidence type="ECO:0000256" key="2">
    <source>
        <dbReference type="ARBA" id="ARBA00022553"/>
    </source>
</evidence>
<dbReference type="SMART" id="SM00133">
    <property type="entry name" value="S_TK_X"/>
    <property type="match status" value="1"/>
</dbReference>
<evidence type="ECO:0000259" key="9">
    <source>
        <dbReference type="PROSITE" id="PS50011"/>
    </source>
</evidence>
<dbReference type="Proteomes" id="UP000187209">
    <property type="component" value="Unassembled WGS sequence"/>
</dbReference>
<dbReference type="GO" id="GO:0005524">
    <property type="term" value="F:ATP binding"/>
    <property type="evidence" value="ECO:0007669"/>
    <property type="project" value="UniProtKB-UniRule"/>
</dbReference>
<keyword evidence="5" id="KW-0418">Kinase</keyword>
<keyword evidence="3" id="KW-0808">Transferase</keyword>
<keyword evidence="2" id="KW-0597">Phosphoprotein</keyword>
<dbReference type="InterPro" id="IPR000961">
    <property type="entry name" value="AGC-kinase_C"/>
</dbReference>
<dbReference type="InterPro" id="IPR008271">
    <property type="entry name" value="Ser/Thr_kinase_AS"/>
</dbReference>
<protein>
    <recommendedName>
        <fullName evidence="13">Protein kinase domain-containing protein</fullName>
    </recommendedName>
</protein>
<accession>A0A1R2CZN1</accession>
<dbReference type="SUPFAM" id="SSF56112">
    <property type="entry name" value="Protein kinase-like (PK-like)"/>
    <property type="match status" value="1"/>
</dbReference>
<dbReference type="PANTHER" id="PTHR24351">
    <property type="entry name" value="RIBOSOMAL PROTEIN S6 KINASE"/>
    <property type="match status" value="1"/>
</dbReference>
<evidence type="ECO:0000256" key="8">
    <source>
        <dbReference type="SAM" id="MobiDB-lite"/>
    </source>
</evidence>
<evidence type="ECO:0000313" key="12">
    <source>
        <dbReference type="Proteomes" id="UP000187209"/>
    </source>
</evidence>
<dbReference type="AlphaFoldDB" id="A0A1R2CZN1"/>
<dbReference type="GO" id="GO:0004674">
    <property type="term" value="F:protein serine/threonine kinase activity"/>
    <property type="evidence" value="ECO:0007669"/>
    <property type="project" value="UniProtKB-KW"/>
</dbReference>
<dbReference type="PROSITE" id="PS00107">
    <property type="entry name" value="PROTEIN_KINASE_ATP"/>
    <property type="match status" value="1"/>
</dbReference>
<comment type="caution">
    <text evidence="11">The sequence shown here is derived from an EMBL/GenBank/DDBJ whole genome shotgun (WGS) entry which is preliminary data.</text>
</comment>
<dbReference type="Gene3D" id="1.10.510.10">
    <property type="entry name" value="Transferase(Phosphotransferase) domain 1"/>
    <property type="match status" value="1"/>
</dbReference>
<keyword evidence="1" id="KW-0723">Serine/threonine-protein kinase</keyword>
<dbReference type="FunFam" id="1.10.510.10:FF:000008">
    <property type="entry name" value="Non-specific serine/threonine protein kinase"/>
    <property type="match status" value="1"/>
</dbReference>
<feature type="region of interest" description="Disordered" evidence="8">
    <location>
        <begin position="1"/>
        <end position="26"/>
    </location>
</feature>
<evidence type="ECO:0000256" key="1">
    <source>
        <dbReference type="ARBA" id="ARBA00022527"/>
    </source>
</evidence>
<dbReference type="InterPro" id="IPR000719">
    <property type="entry name" value="Prot_kinase_dom"/>
</dbReference>
<dbReference type="PROSITE" id="PS00108">
    <property type="entry name" value="PROTEIN_KINASE_ST"/>
    <property type="match status" value="1"/>
</dbReference>
<proteinExistence type="predicted"/>
<sequence length="557" mass="64278">MGQEQSQPSLRLEREQRSRKVKQRSVEKPKEIATFKNIKIKAGIQEIDITVTDDTLTCGWLLSEAIRAYTGSNNLVSLRTSKGLEILDDWLTIFDRSLQPFKDNEKLCALFEQPTQGEIQLNHFIPLKVIGKGGFSKVVMARKKDTGNLYAIKVMSKEFVIKEEKISQILTERNILAKCFHPFIVKLHWAFQTVDNLYLVIDFCPGGELFFHLHNLGRLTEDQAKFYFAEILLGIEYLHEQNIVYRDLKPENVLLDIDGHIRITDFGLSKENIDIRTRSYSFCGSPEYMSPEMLRALGHGREVDYYSIGALLFEMLTGLPPFYDSNRSKIYMKILNEKLELPNFLSRNAKNLLEGLLEKDPTRRIGYENGVEEIRNHPWLKNTDWKRLLLKKIYPPFRPSLTHSNFDPEYMILPINPEEFNLQPAPFAQPFQDFDYVYEQKTVKEVKLNSVDLASISTSISRTGFFSRNNSHSKISSILEDDDPIRTTIEEEKRSKGSVLITGSKKIALSIPDLNNSAIIKKPNDTERTENSIFKHKTTAPKQKVHLVKRNTKKPEE</sequence>
<evidence type="ECO:0000259" key="10">
    <source>
        <dbReference type="PROSITE" id="PS51285"/>
    </source>
</evidence>
<evidence type="ECO:0000256" key="6">
    <source>
        <dbReference type="ARBA" id="ARBA00022840"/>
    </source>
</evidence>
<dbReference type="EMBL" id="MPUH01000027">
    <property type="protein sequence ID" value="OMJ94430.1"/>
    <property type="molecule type" value="Genomic_DNA"/>
</dbReference>
<evidence type="ECO:0000256" key="4">
    <source>
        <dbReference type="ARBA" id="ARBA00022741"/>
    </source>
</evidence>
<feature type="compositionally biased region" description="Basic and acidic residues" evidence="8">
    <location>
        <begin position="11"/>
        <end position="26"/>
    </location>
</feature>
<dbReference type="CDD" id="cd05123">
    <property type="entry name" value="STKc_AGC"/>
    <property type="match status" value="1"/>
</dbReference>
<dbReference type="SMART" id="SM00220">
    <property type="entry name" value="S_TKc"/>
    <property type="match status" value="1"/>
</dbReference>
<dbReference type="Pfam" id="PF00069">
    <property type="entry name" value="Pkinase"/>
    <property type="match status" value="1"/>
</dbReference>
<dbReference type="InterPro" id="IPR011009">
    <property type="entry name" value="Kinase-like_dom_sf"/>
</dbReference>
<keyword evidence="12" id="KW-1185">Reference proteome</keyword>